<accession>A0A2P5F063</accession>
<name>A0A2P5F063_TREOI</name>
<reference evidence="2" key="1">
    <citation type="submission" date="2016-06" db="EMBL/GenBank/DDBJ databases">
        <title>Parallel loss of symbiosis genes in relatives of nitrogen-fixing non-legume Parasponia.</title>
        <authorList>
            <person name="Van Velzen R."/>
            <person name="Holmer R."/>
            <person name="Bu F."/>
            <person name="Rutten L."/>
            <person name="Van Zeijl A."/>
            <person name="Liu W."/>
            <person name="Santuari L."/>
            <person name="Cao Q."/>
            <person name="Sharma T."/>
            <person name="Shen D."/>
            <person name="Roswanjaya Y."/>
            <person name="Wardhani T."/>
            <person name="Kalhor M.S."/>
            <person name="Jansen J."/>
            <person name="Van den Hoogen J."/>
            <person name="Gungor B."/>
            <person name="Hartog M."/>
            <person name="Hontelez J."/>
            <person name="Verver J."/>
            <person name="Yang W.-C."/>
            <person name="Schijlen E."/>
            <person name="Repin R."/>
            <person name="Schilthuizen M."/>
            <person name="Schranz E."/>
            <person name="Heidstra R."/>
            <person name="Miyata K."/>
            <person name="Fedorova E."/>
            <person name="Kohlen W."/>
            <person name="Bisseling T."/>
            <person name="Smit S."/>
            <person name="Geurts R."/>
        </authorList>
    </citation>
    <scope>NUCLEOTIDE SEQUENCE [LARGE SCALE GENOMIC DNA]</scope>
    <source>
        <strain evidence="2">cv. RG33-2</strain>
    </source>
</reference>
<gene>
    <name evidence="1" type="ORF">TorRG33x02_129930</name>
</gene>
<evidence type="ECO:0000313" key="1">
    <source>
        <dbReference type="EMBL" id="PON91177.1"/>
    </source>
</evidence>
<protein>
    <submittedName>
        <fullName evidence="1">Uncharacterized protein</fullName>
    </submittedName>
</protein>
<dbReference type="Proteomes" id="UP000237000">
    <property type="component" value="Unassembled WGS sequence"/>
</dbReference>
<evidence type="ECO:0000313" key="2">
    <source>
        <dbReference type="Proteomes" id="UP000237000"/>
    </source>
</evidence>
<proteinExistence type="predicted"/>
<dbReference type="InParanoid" id="A0A2P5F063"/>
<organism evidence="1 2">
    <name type="scientific">Trema orientale</name>
    <name type="common">Charcoal tree</name>
    <name type="synonym">Celtis orientalis</name>
    <dbReference type="NCBI Taxonomy" id="63057"/>
    <lineage>
        <taxon>Eukaryota</taxon>
        <taxon>Viridiplantae</taxon>
        <taxon>Streptophyta</taxon>
        <taxon>Embryophyta</taxon>
        <taxon>Tracheophyta</taxon>
        <taxon>Spermatophyta</taxon>
        <taxon>Magnoliopsida</taxon>
        <taxon>eudicotyledons</taxon>
        <taxon>Gunneridae</taxon>
        <taxon>Pentapetalae</taxon>
        <taxon>rosids</taxon>
        <taxon>fabids</taxon>
        <taxon>Rosales</taxon>
        <taxon>Cannabaceae</taxon>
        <taxon>Trema</taxon>
    </lineage>
</organism>
<comment type="caution">
    <text evidence="1">The sequence shown here is derived from an EMBL/GenBank/DDBJ whole genome shotgun (WGS) entry which is preliminary data.</text>
</comment>
<dbReference type="AlphaFoldDB" id="A0A2P5F063"/>
<sequence length="71" mass="8493">MHIRRKKVLWEPPKRESLSRVVRKKRRVPLPSATYREVDDDTPQIKYGSIAVQDEKDEEVVWLLMMGDWIS</sequence>
<keyword evidence="2" id="KW-1185">Reference proteome</keyword>
<dbReference type="EMBL" id="JXTC01000076">
    <property type="protein sequence ID" value="PON91177.1"/>
    <property type="molecule type" value="Genomic_DNA"/>
</dbReference>